<accession>A0A3L6EIM0</accession>
<name>A0A3L6EIM0_MAIZE</name>
<comment type="caution">
    <text evidence="5">The sequence shown here is derived from an EMBL/GenBank/DDBJ whole genome shotgun (WGS) entry which is preliminary data.</text>
</comment>
<dbReference type="PANTHER" id="PTHR10492">
    <property type="match status" value="1"/>
</dbReference>
<sequence length="1097" mass="127230">MYISRNQDKLRAEYLQGIFDAVEKGLSEGKQIGKRILLPSSHVGSRRYIIQNYHDGIAICREYGPPDLFITFTCNSKWPEILLSILHGEQASDRADTIVRVFHMKLEELLKDIQSKKIFGETLAILYSIEFQKRGLPHVHILLWLDKKQYEITPDIIDTWISAEIPNPYEDPLGYTLIAEHMIHGPCGEKNESSPCMRKGKCSKYYPKEFQNESNFTNNGFTQYRRRDTNIYIRRDNHNLDNRWVVPHNLYLLKKYQAHINVEYVNKSKLLKYLCKYVNKGPDKATIIFEHIKKGDNENTDKEKKDIDEIKEYLDCRYICELDAIWRLLGFEIHYHWPPVERLPVHLPLQNIVKLHKNTRLKNIIEDPKYKSTKLTQWFEANNLYENARNVTYCDFPKFWTWNTTKKKWVKREQGLKIGRLYYVNPIEGERFYIRMLLMIIKGATSYEDIKTFNGIIYHTFKETCAARGLLKEDNEWYKTFDEATHWATALQLRYLFTTILLFTDLQDERKFYEMNWKKMVDDIHQKLISKHEPIIYMPTESELQEKLLEELQNIFAKNGVSICTYNLPEISSNYTPNDNNQLIQEELNYDQQSLEIEATKLYSQLNIDQKNAFHEIINSVVNGKSKFSFVSGHGGTGKTFLWNCIISFLRARRKIVLTVASSGVASLLLPNGRTTHSRFKIPIDIDELSVCEIKRGTKLAQLLTHTDLIIWDEALMTNRQCFEALDRTLKDILSEKQSKLLDIPFGGKVVVLGGDPKQILPVIENASKSQIINASILRSYLWNHIKILSLHENMRLKKLQCTDSENNESIDFNNWILNVGNGSSSISETDIDDDDEDCTIVEIPSDLLITTTDNKIKSLVQSTYPCFEEKYNDPEYLKDRAILATTIEIVDQINDYIISLIPSLQIEYFSNDSISNCTDTCNDVDVLYPIEYLNSLNANNFPTHNLKLKEGVPIMLLRNLNQSLGLCNGTRLIVTKLGQNVIEAIIITGTHTREKTYIPRINLTTHGSHWPFTLCRRQFPIKVCYSMTINKSQGQSLSNVGVYLKKPVFTHGQLYVAISRVKDRKGLKILIENPDGSCGTKTKNIVYKEVLEMIKL</sequence>
<dbReference type="InterPro" id="IPR025476">
    <property type="entry name" value="Helitron_helicase-like"/>
</dbReference>
<dbReference type="GO" id="GO:0006310">
    <property type="term" value="P:DNA recombination"/>
    <property type="evidence" value="ECO:0007669"/>
    <property type="project" value="UniProtKB-KW"/>
</dbReference>
<keyword evidence="1" id="KW-0227">DNA damage</keyword>
<evidence type="ECO:0000313" key="5">
    <source>
        <dbReference type="EMBL" id="PWZ19067.1"/>
    </source>
</evidence>
<feature type="domain" description="DNA helicase Pif1-like DEAD-box helicase" evidence="2">
    <location>
        <begin position="605"/>
        <end position="827"/>
    </location>
</feature>
<dbReference type="EC" id="5.6.2.3" evidence="1"/>
<keyword evidence="1 5" id="KW-0347">Helicase</keyword>
<dbReference type="InterPro" id="IPR049163">
    <property type="entry name" value="Pif1-like_2B_dom"/>
</dbReference>
<comment type="similarity">
    <text evidence="1">Belongs to the helicase family.</text>
</comment>
<proteinExistence type="inferred from homology"/>
<keyword evidence="1" id="KW-0547">Nucleotide-binding</keyword>
<dbReference type="AlphaFoldDB" id="A0A3L6EIM0"/>
<evidence type="ECO:0000256" key="1">
    <source>
        <dbReference type="RuleBase" id="RU363044"/>
    </source>
</evidence>
<dbReference type="PANTHER" id="PTHR10492:SF90">
    <property type="entry name" value="ATP-DEPENDENT DNA HELICASE"/>
    <property type="match status" value="1"/>
</dbReference>
<dbReference type="EMBL" id="NCVQ01000007">
    <property type="protein sequence ID" value="PWZ19067.1"/>
    <property type="molecule type" value="Genomic_DNA"/>
</dbReference>
<evidence type="ECO:0000259" key="2">
    <source>
        <dbReference type="Pfam" id="PF05970"/>
    </source>
</evidence>
<keyword evidence="1" id="KW-0067">ATP-binding</keyword>
<reference evidence="5 6" key="1">
    <citation type="journal article" date="2018" name="Nat. Genet.">
        <title>Extensive intraspecific gene order and gene structural variations between Mo17 and other maize genomes.</title>
        <authorList>
            <person name="Sun S."/>
            <person name="Zhou Y."/>
            <person name="Chen J."/>
            <person name="Shi J."/>
            <person name="Zhao H."/>
            <person name="Zhao H."/>
            <person name="Song W."/>
            <person name="Zhang M."/>
            <person name="Cui Y."/>
            <person name="Dong X."/>
            <person name="Liu H."/>
            <person name="Ma X."/>
            <person name="Jiao Y."/>
            <person name="Wang B."/>
            <person name="Wei X."/>
            <person name="Stein J.C."/>
            <person name="Glaubitz J.C."/>
            <person name="Lu F."/>
            <person name="Yu G."/>
            <person name="Liang C."/>
            <person name="Fengler K."/>
            <person name="Li B."/>
            <person name="Rafalski A."/>
            <person name="Schnable P.S."/>
            <person name="Ware D.H."/>
            <person name="Buckler E.S."/>
            <person name="Lai J."/>
        </authorList>
    </citation>
    <scope>NUCLEOTIDE SEQUENCE [LARGE SCALE GENOMIC DNA]</scope>
    <source>
        <strain evidence="6">cv. Missouri 17</strain>
        <tissue evidence="5">Seedling</tissue>
    </source>
</reference>
<dbReference type="GO" id="GO:0016887">
    <property type="term" value="F:ATP hydrolysis activity"/>
    <property type="evidence" value="ECO:0007669"/>
    <property type="project" value="RHEA"/>
</dbReference>
<dbReference type="GO" id="GO:0005524">
    <property type="term" value="F:ATP binding"/>
    <property type="evidence" value="ECO:0007669"/>
    <property type="project" value="UniProtKB-KW"/>
</dbReference>
<comment type="cofactor">
    <cofactor evidence="1">
        <name>Mg(2+)</name>
        <dbReference type="ChEBI" id="CHEBI:18420"/>
    </cofactor>
</comment>
<dbReference type="GO" id="GO:0000723">
    <property type="term" value="P:telomere maintenance"/>
    <property type="evidence" value="ECO:0007669"/>
    <property type="project" value="InterPro"/>
</dbReference>
<dbReference type="Pfam" id="PF21530">
    <property type="entry name" value="Pif1_2B_dom"/>
    <property type="match status" value="1"/>
</dbReference>
<keyword evidence="1" id="KW-0234">DNA repair</keyword>
<dbReference type="Pfam" id="PF14214">
    <property type="entry name" value="Helitron_like_N"/>
    <property type="match status" value="1"/>
</dbReference>
<dbReference type="GO" id="GO:0043139">
    <property type="term" value="F:5'-3' DNA helicase activity"/>
    <property type="evidence" value="ECO:0007669"/>
    <property type="project" value="UniProtKB-EC"/>
</dbReference>
<feature type="domain" description="Helitron helicase-like" evidence="3">
    <location>
        <begin position="2"/>
        <end position="143"/>
    </location>
</feature>
<feature type="domain" description="DNA helicase Pif1-like 2B" evidence="4">
    <location>
        <begin position="932"/>
        <end position="978"/>
    </location>
</feature>
<dbReference type="InterPro" id="IPR010285">
    <property type="entry name" value="DNA_helicase_pif1-like_DEAD"/>
</dbReference>
<evidence type="ECO:0000259" key="3">
    <source>
        <dbReference type="Pfam" id="PF14214"/>
    </source>
</evidence>
<comment type="catalytic activity">
    <reaction evidence="1">
        <text>ATP + H2O = ADP + phosphate + H(+)</text>
        <dbReference type="Rhea" id="RHEA:13065"/>
        <dbReference type="ChEBI" id="CHEBI:15377"/>
        <dbReference type="ChEBI" id="CHEBI:15378"/>
        <dbReference type="ChEBI" id="CHEBI:30616"/>
        <dbReference type="ChEBI" id="CHEBI:43474"/>
        <dbReference type="ChEBI" id="CHEBI:456216"/>
        <dbReference type="EC" id="5.6.2.3"/>
    </reaction>
</comment>
<dbReference type="InterPro" id="IPR027417">
    <property type="entry name" value="P-loop_NTPase"/>
</dbReference>
<keyword evidence="1" id="KW-0378">Hydrolase</keyword>
<dbReference type="GO" id="GO:0006281">
    <property type="term" value="P:DNA repair"/>
    <property type="evidence" value="ECO:0007669"/>
    <property type="project" value="UniProtKB-KW"/>
</dbReference>
<protein>
    <recommendedName>
        <fullName evidence="1">ATP-dependent DNA helicase</fullName>
        <ecNumber evidence="1">5.6.2.3</ecNumber>
    </recommendedName>
</protein>
<dbReference type="Gene3D" id="3.40.50.300">
    <property type="entry name" value="P-loop containing nucleotide triphosphate hydrolases"/>
    <property type="match status" value="1"/>
</dbReference>
<keyword evidence="1" id="KW-0233">DNA recombination</keyword>
<dbReference type="CDD" id="cd18809">
    <property type="entry name" value="SF1_C_RecD"/>
    <property type="match status" value="1"/>
</dbReference>
<dbReference type="Proteomes" id="UP000251960">
    <property type="component" value="Chromosome 6"/>
</dbReference>
<evidence type="ECO:0000313" key="6">
    <source>
        <dbReference type="Proteomes" id="UP000251960"/>
    </source>
</evidence>
<dbReference type="Pfam" id="PF05970">
    <property type="entry name" value="PIF1"/>
    <property type="match status" value="1"/>
</dbReference>
<evidence type="ECO:0000259" key="4">
    <source>
        <dbReference type="Pfam" id="PF21530"/>
    </source>
</evidence>
<organism evidence="5 6">
    <name type="scientific">Zea mays</name>
    <name type="common">Maize</name>
    <dbReference type="NCBI Taxonomy" id="4577"/>
    <lineage>
        <taxon>Eukaryota</taxon>
        <taxon>Viridiplantae</taxon>
        <taxon>Streptophyta</taxon>
        <taxon>Embryophyta</taxon>
        <taxon>Tracheophyta</taxon>
        <taxon>Spermatophyta</taxon>
        <taxon>Magnoliopsida</taxon>
        <taxon>Liliopsida</taxon>
        <taxon>Poales</taxon>
        <taxon>Poaceae</taxon>
        <taxon>PACMAD clade</taxon>
        <taxon>Panicoideae</taxon>
        <taxon>Andropogonodae</taxon>
        <taxon>Andropogoneae</taxon>
        <taxon>Tripsacinae</taxon>
        <taxon>Zea</taxon>
    </lineage>
</organism>
<dbReference type="SUPFAM" id="SSF52540">
    <property type="entry name" value="P-loop containing nucleoside triphosphate hydrolases"/>
    <property type="match status" value="2"/>
</dbReference>
<gene>
    <name evidence="5" type="primary">pif1_76</name>
    <name evidence="5" type="ORF">Zm00014a_003298</name>
</gene>